<proteinExistence type="predicted"/>
<name>A0A6J5SYD6_9CAUD</name>
<dbReference type="EMBL" id="LR797499">
    <property type="protein sequence ID" value="CAB4219986.1"/>
    <property type="molecule type" value="Genomic_DNA"/>
</dbReference>
<gene>
    <name evidence="1" type="ORF">UFOVP1624_36</name>
</gene>
<sequence>MAKYNILLIVDQKTTGLQYHRQLIPHSHIGENDPDFNIMSIPNIDAITQEELKDFHMVQFLREVDQTWTYKSLEIINRCKKLGIKVVYDIDDYWNLDKNHLIYDQYKLFDIPRQICQILSNVDAVTTTTDHLAGMIHPFNQDVTVIANAIDPDQPAWRIRNIDSELMRFGWIGGVHHREDIASMRQSFKRIFADKTIYNRFQICLAGFNVTLPFGNDKYAELLHLGFDEKVLRSGNYLAIVKEFIKKDYNPPVAEFINLERIFTDDYKSVKSDRDYFDYLRQFTPAMDHFANDKPYKRLWGKDVFNYADLYNSIDVALVPLNNTPFNICKSQLKIIEAGFMHKAAIVSEVYPYTIDCVHEENALMVKPGRNHIDFFTSVRKLVNNPDQAFDLGEALYETVKDKYHIATQNEIRKDLYKQLLK</sequence>
<accession>A0A6J5SYD6</accession>
<organism evidence="1">
    <name type="scientific">uncultured Caudovirales phage</name>
    <dbReference type="NCBI Taxonomy" id="2100421"/>
    <lineage>
        <taxon>Viruses</taxon>
        <taxon>Duplodnaviria</taxon>
        <taxon>Heunggongvirae</taxon>
        <taxon>Uroviricota</taxon>
        <taxon>Caudoviricetes</taxon>
        <taxon>Peduoviridae</taxon>
        <taxon>Maltschvirus</taxon>
        <taxon>Maltschvirus maltsch</taxon>
    </lineage>
</organism>
<dbReference type="SUPFAM" id="SSF53756">
    <property type="entry name" value="UDP-Glycosyltransferase/glycogen phosphorylase"/>
    <property type="match status" value="2"/>
</dbReference>
<protein>
    <recommendedName>
        <fullName evidence="2">Glycosyl transferases group 1</fullName>
    </recommendedName>
</protein>
<evidence type="ECO:0000313" key="1">
    <source>
        <dbReference type="EMBL" id="CAB4219986.1"/>
    </source>
</evidence>
<reference evidence="1" key="1">
    <citation type="submission" date="2020-05" db="EMBL/GenBank/DDBJ databases">
        <authorList>
            <person name="Chiriac C."/>
            <person name="Salcher M."/>
            <person name="Ghai R."/>
            <person name="Kavagutti S V."/>
        </authorList>
    </citation>
    <scope>NUCLEOTIDE SEQUENCE</scope>
</reference>
<dbReference type="Gene3D" id="3.40.50.2000">
    <property type="entry name" value="Glycogen Phosphorylase B"/>
    <property type="match status" value="1"/>
</dbReference>
<evidence type="ECO:0008006" key="2">
    <source>
        <dbReference type="Google" id="ProtNLM"/>
    </source>
</evidence>